<dbReference type="Proteomes" id="UP000006462">
    <property type="component" value="Unassembled WGS sequence"/>
</dbReference>
<dbReference type="EMBL" id="ADFP01000135">
    <property type="protein sequence ID" value="EFB89447.1"/>
    <property type="molecule type" value="Genomic_DNA"/>
</dbReference>
<keyword evidence="3" id="KW-1185">Reference proteome</keyword>
<feature type="region of interest" description="Disordered" evidence="1">
    <location>
        <begin position="21"/>
        <end position="41"/>
    </location>
</feature>
<organism evidence="2 3">
    <name type="scientific">Pyramidobacter piscolens W5455</name>
    <dbReference type="NCBI Taxonomy" id="352165"/>
    <lineage>
        <taxon>Bacteria</taxon>
        <taxon>Thermotogati</taxon>
        <taxon>Synergistota</taxon>
        <taxon>Synergistia</taxon>
        <taxon>Synergistales</taxon>
        <taxon>Dethiosulfovibrionaceae</taxon>
        <taxon>Pyramidobacter</taxon>
    </lineage>
</organism>
<proteinExistence type="predicted"/>
<evidence type="ECO:0000313" key="3">
    <source>
        <dbReference type="Proteomes" id="UP000006462"/>
    </source>
</evidence>
<gene>
    <name evidence="2" type="ORF">HMPREF7215_0215</name>
</gene>
<comment type="caution">
    <text evidence="2">The sequence shown here is derived from an EMBL/GenBank/DDBJ whole genome shotgun (WGS) entry which is preliminary data.</text>
</comment>
<evidence type="ECO:0000256" key="1">
    <source>
        <dbReference type="SAM" id="MobiDB-lite"/>
    </source>
</evidence>
<protein>
    <submittedName>
        <fullName evidence="2">Uncharacterized protein</fullName>
    </submittedName>
</protein>
<reference evidence="2 3" key="1">
    <citation type="submission" date="2009-12" db="EMBL/GenBank/DDBJ databases">
        <authorList>
            <person name="Shrivastava S."/>
            <person name="Madupu R."/>
            <person name="Durkin A.S."/>
            <person name="Torralba M."/>
            <person name="Methe B."/>
            <person name="Sutton G.G."/>
            <person name="Strausberg R.L."/>
            <person name="Nelson K.E."/>
        </authorList>
    </citation>
    <scope>NUCLEOTIDE SEQUENCE [LARGE SCALE GENOMIC DNA]</scope>
    <source>
        <strain evidence="2 3">W5455</strain>
    </source>
</reference>
<sequence>MKQIVELYRFLFRHRKASTQKNRFKKQSAAESLSSLRRRFS</sequence>
<name>A0ABM9ZR95_9BACT</name>
<accession>A0ABM9ZR95</accession>
<evidence type="ECO:0000313" key="2">
    <source>
        <dbReference type="EMBL" id="EFB89447.1"/>
    </source>
</evidence>